<keyword evidence="3" id="KW-0106">Calcium</keyword>
<evidence type="ECO:0000259" key="4">
    <source>
        <dbReference type="PROSITE" id="PS50222"/>
    </source>
</evidence>
<reference evidence="5" key="1">
    <citation type="submission" date="2021-01" db="UniProtKB">
        <authorList>
            <consortium name="EnsemblPlants"/>
        </authorList>
    </citation>
    <scope>IDENTIFICATION</scope>
</reference>
<proteinExistence type="predicted"/>
<name>A0A7N0V309_KALFE</name>
<dbReference type="PROSITE" id="PS50222">
    <property type="entry name" value="EF_HAND_2"/>
    <property type="match status" value="4"/>
</dbReference>
<dbReference type="Proteomes" id="UP000594263">
    <property type="component" value="Unplaced"/>
</dbReference>
<dbReference type="Gene3D" id="1.10.238.10">
    <property type="entry name" value="EF-hand"/>
    <property type="match status" value="2"/>
</dbReference>
<dbReference type="FunFam" id="1.10.238.10:FF:000001">
    <property type="entry name" value="Calmodulin 1"/>
    <property type="match status" value="1"/>
</dbReference>
<dbReference type="PROSITE" id="PS00018">
    <property type="entry name" value="EF_HAND_1"/>
    <property type="match status" value="4"/>
</dbReference>
<accession>A0A7N0V309</accession>
<dbReference type="OMA" id="ELRLIMY"/>
<feature type="domain" description="EF-hand" evidence="4">
    <location>
        <begin position="119"/>
        <end position="154"/>
    </location>
</feature>
<protein>
    <recommendedName>
        <fullName evidence="4">EF-hand domain-containing protein</fullName>
    </recommendedName>
</protein>
<evidence type="ECO:0000256" key="3">
    <source>
        <dbReference type="ARBA" id="ARBA00022837"/>
    </source>
</evidence>
<evidence type="ECO:0000313" key="6">
    <source>
        <dbReference type="Proteomes" id="UP000594263"/>
    </source>
</evidence>
<dbReference type="Gramene" id="Kaladp0095s0816.1.v1.1">
    <property type="protein sequence ID" value="Kaladp0095s0816.1.v1.1.CDS.1"/>
    <property type="gene ID" value="Kaladp0095s0816.v1.1"/>
</dbReference>
<dbReference type="PANTHER" id="PTHR10891">
    <property type="entry name" value="EF-HAND CALCIUM-BINDING DOMAIN CONTAINING PROTEIN"/>
    <property type="match status" value="1"/>
</dbReference>
<dbReference type="SUPFAM" id="SSF47473">
    <property type="entry name" value="EF-hand"/>
    <property type="match status" value="1"/>
</dbReference>
<evidence type="ECO:0000256" key="1">
    <source>
        <dbReference type="ARBA" id="ARBA00022723"/>
    </source>
</evidence>
<dbReference type="Pfam" id="PF13499">
    <property type="entry name" value="EF-hand_7"/>
    <property type="match status" value="2"/>
</dbReference>
<dbReference type="AlphaFoldDB" id="A0A7N0V309"/>
<dbReference type="InterPro" id="IPR039647">
    <property type="entry name" value="EF_hand_pair_protein_CML-like"/>
</dbReference>
<sequence length="156" mass="16394">MSAASKKLDEVREVFNRFDANGDGLISSAELAGVLKALGSDSSADEISRMMEELDADRDGFINLSEFASFCKSANVAGAGSGDDGAGVRDAFDLYDKNGDGLISAAELHQVLNKLGESCSVQDCEKMIKSVDSDGDGNVSFDEFKVMMSNSKGNAA</sequence>
<feature type="domain" description="EF-hand" evidence="4">
    <location>
        <begin position="6"/>
        <end position="41"/>
    </location>
</feature>
<dbReference type="CDD" id="cd00051">
    <property type="entry name" value="EFh"/>
    <property type="match status" value="2"/>
</dbReference>
<keyword evidence="1" id="KW-0479">Metal-binding</keyword>
<dbReference type="GO" id="GO:0005509">
    <property type="term" value="F:calcium ion binding"/>
    <property type="evidence" value="ECO:0007669"/>
    <property type="project" value="InterPro"/>
</dbReference>
<feature type="domain" description="EF-hand" evidence="4">
    <location>
        <begin position="42"/>
        <end position="77"/>
    </location>
</feature>
<evidence type="ECO:0000256" key="2">
    <source>
        <dbReference type="ARBA" id="ARBA00022737"/>
    </source>
</evidence>
<keyword evidence="2" id="KW-0677">Repeat</keyword>
<feature type="domain" description="EF-hand" evidence="4">
    <location>
        <begin position="83"/>
        <end position="118"/>
    </location>
</feature>
<dbReference type="EnsemblPlants" id="Kaladp0095s0816.1.v1.1">
    <property type="protein sequence ID" value="Kaladp0095s0816.1.v1.1.CDS.1"/>
    <property type="gene ID" value="Kaladp0095s0816.v1.1"/>
</dbReference>
<dbReference type="SMART" id="SM00054">
    <property type="entry name" value="EFh"/>
    <property type="match status" value="4"/>
</dbReference>
<dbReference type="InterPro" id="IPR011992">
    <property type="entry name" value="EF-hand-dom_pair"/>
</dbReference>
<keyword evidence="6" id="KW-1185">Reference proteome</keyword>
<dbReference type="InterPro" id="IPR002048">
    <property type="entry name" value="EF_hand_dom"/>
</dbReference>
<evidence type="ECO:0000313" key="5">
    <source>
        <dbReference type="EnsemblPlants" id="Kaladp0095s0816.1.v1.1.CDS.1"/>
    </source>
</evidence>
<organism evidence="5 6">
    <name type="scientific">Kalanchoe fedtschenkoi</name>
    <name type="common">Lavender scallops</name>
    <name type="synonym">South American air plant</name>
    <dbReference type="NCBI Taxonomy" id="63787"/>
    <lineage>
        <taxon>Eukaryota</taxon>
        <taxon>Viridiplantae</taxon>
        <taxon>Streptophyta</taxon>
        <taxon>Embryophyta</taxon>
        <taxon>Tracheophyta</taxon>
        <taxon>Spermatophyta</taxon>
        <taxon>Magnoliopsida</taxon>
        <taxon>eudicotyledons</taxon>
        <taxon>Gunneridae</taxon>
        <taxon>Pentapetalae</taxon>
        <taxon>Saxifragales</taxon>
        <taxon>Crassulaceae</taxon>
        <taxon>Kalanchoe</taxon>
    </lineage>
</organism>
<dbReference type="InterPro" id="IPR018247">
    <property type="entry name" value="EF_Hand_1_Ca_BS"/>
</dbReference>